<keyword evidence="4" id="KW-1185">Reference proteome</keyword>
<gene>
    <name evidence="3" type="ORF">SAMN05421780_101805</name>
</gene>
<feature type="transmembrane region" description="Helical" evidence="2">
    <location>
        <begin position="207"/>
        <end position="224"/>
    </location>
</feature>
<keyword evidence="2" id="KW-0812">Transmembrane</keyword>
<evidence type="ECO:0000256" key="1">
    <source>
        <dbReference type="SAM" id="MobiDB-lite"/>
    </source>
</evidence>
<proteinExistence type="predicted"/>
<keyword evidence="2" id="KW-1133">Transmembrane helix</keyword>
<dbReference type="STRING" id="927664.SAMN05421780_101805"/>
<dbReference type="AlphaFoldDB" id="A0A1I1EHC3"/>
<evidence type="ECO:0000256" key="2">
    <source>
        <dbReference type="SAM" id="Phobius"/>
    </source>
</evidence>
<feature type="transmembrane region" description="Helical" evidence="2">
    <location>
        <begin position="117"/>
        <end position="136"/>
    </location>
</feature>
<reference evidence="3 4" key="1">
    <citation type="submission" date="2016-10" db="EMBL/GenBank/DDBJ databases">
        <authorList>
            <person name="de Groot N.N."/>
        </authorList>
    </citation>
    <scope>NUCLEOTIDE SEQUENCE [LARGE SCALE GENOMIC DNA]</scope>
    <source>
        <strain evidence="3 4">DSM 6793</strain>
    </source>
</reference>
<evidence type="ECO:0000313" key="3">
    <source>
        <dbReference type="EMBL" id="SFB86417.1"/>
    </source>
</evidence>
<keyword evidence="2" id="KW-0472">Membrane</keyword>
<accession>A0A1I1EHC3</accession>
<feature type="transmembrane region" description="Helical" evidence="2">
    <location>
        <begin position="148"/>
        <end position="170"/>
    </location>
</feature>
<feature type="region of interest" description="Disordered" evidence="1">
    <location>
        <begin position="313"/>
        <end position="334"/>
    </location>
</feature>
<dbReference type="OrthoDB" id="937423at2"/>
<name>A0A1I1EHC3_9BACT</name>
<dbReference type="RefSeq" id="WP_091507685.1">
    <property type="nucleotide sequence ID" value="NZ_FOLE01000001.1"/>
</dbReference>
<organism evidence="3 4">
    <name type="scientific">Flexibacter flexilis DSM 6793</name>
    <dbReference type="NCBI Taxonomy" id="927664"/>
    <lineage>
        <taxon>Bacteria</taxon>
        <taxon>Pseudomonadati</taxon>
        <taxon>Bacteroidota</taxon>
        <taxon>Cytophagia</taxon>
        <taxon>Cytophagales</taxon>
        <taxon>Flexibacteraceae</taxon>
        <taxon>Flexibacter</taxon>
    </lineage>
</organism>
<sequence length="334" mass="37681">MNDFQHEDSAATPPPTYMATDPNFAIFDWIENEDALRDEAVLFGLSEGDIAQRVAVIDAYFQQHIVVAAQQQQYLEEKKTRLELSLSQQQNLLTQATASRQQLATQTPAAPSHKLRLAVGTVAYLLSAALGFTWVYEWLSPYWSQPVWVTAGMYAFGMFSLWSNTAMLYAEKSEQPTGWQKWAEEVGIPLVAAFFVVVWGLADRPALHSIAVLLATFFLFAYAGKGLLGNLARWASVLREENATKRNDQWRNVQLERLETEIGTYSAQVAGLQKDLEEIYLQLAEFVSPKSWQAKREVAVRLFESEAQLARATKQDNGGQMPKPFRSHFDFEAS</sequence>
<feature type="transmembrane region" description="Helical" evidence="2">
    <location>
        <begin position="182"/>
        <end position="201"/>
    </location>
</feature>
<protein>
    <submittedName>
        <fullName evidence="3">Uncharacterized protein</fullName>
    </submittedName>
</protein>
<evidence type="ECO:0000313" key="4">
    <source>
        <dbReference type="Proteomes" id="UP000199514"/>
    </source>
</evidence>
<dbReference type="Proteomes" id="UP000199514">
    <property type="component" value="Unassembled WGS sequence"/>
</dbReference>
<dbReference type="EMBL" id="FOLE01000001">
    <property type="protein sequence ID" value="SFB86417.1"/>
    <property type="molecule type" value="Genomic_DNA"/>
</dbReference>